<evidence type="ECO:0000313" key="2">
    <source>
        <dbReference type="Proteomes" id="UP000829196"/>
    </source>
</evidence>
<sequence>MGGSSRPINALETADFWNVLWSDFWTGSSRPILDRPGTIRYDKNPERIVLRNRPGPIGFVLIVQDD</sequence>
<dbReference type="EMBL" id="JAGYWB010000006">
    <property type="protein sequence ID" value="KAI0520335.1"/>
    <property type="molecule type" value="Genomic_DNA"/>
</dbReference>
<evidence type="ECO:0000313" key="1">
    <source>
        <dbReference type="EMBL" id="KAI0520335.1"/>
    </source>
</evidence>
<name>A0A8T3BSV1_DENNO</name>
<gene>
    <name evidence="1" type="ORF">KFK09_007807</name>
</gene>
<protein>
    <submittedName>
        <fullName evidence="1">Uncharacterized protein</fullName>
    </submittedName>
</protein>
<accession>A0A8T3BSV1</accession>
<dbReference type="Proteomes" id="UP000829196">
    <property type="component" value="Unassembled WGS sequence"/>
</dbReference>
<proteinExistence type="predicted"/>
<keyword evidence="2" id="KW-1185">Reference proteome</keyword>
<reference evidence="1" key="1">
    <citation type="journal article" date="2022" name="Front. Genet.">
        <title>Chromosome-Scale Assembly of the Dendrobium nobile Genome Provides Insights Into the Molecular Mechanism of the Biosynthesis of the Medicinal Active Ingredient of Dendrobium.</title>
        <authorList>
            <person name="Xu Q."/>
            <person name="Niu S.-C."/>
            <person name="Li K.-L."/>
            <person name="Zheng P.-J."/>
            <person name="Zhang X.-J."/>
            <person name="Jia Y."/>
            <person name="Liu Y."/>
            <person name="Niu Y.-X."/>
            <person name="Yu L.-H."/>
            <person name="Chen D.-F."/>
            <person name="Zhang G.-Q."/>
        </authorList>
    </citation>
    <scope>NUCLEOTIDE SEQUENCE</scope>
    <source>
        <tissue evidence="1">Leaf</tissue>
    </source>
</reference>
<comment type="caution">
    <text evidence="1">The sequence shown here is derived from an EMBL/GenBank/DDBJ whole genome shotgun (WGS) entry which is preliminary data.</text>
</comment>
<dbReference type="AlphaFoldDB" id="A0A8T3BSV1"/>
<organism evidence="1 2">
    <name type="scientific">Dendrobium nobile</name>
    <name type="common">Orchid</name>
    <dbReference type="NCBI Taxonomy" id="94219"/>
    <lineage>
        <taxon>Eukaryota</taxon>
        <taxon>Viridiplantae</taxon>
        <taxon>Streptophyta</taxon>
        <taxon>Embryophyta</taxon>
        <taxon>Tracheophyta</taxon>
        <taxon>Spermatophyta</taxon>
        <taxon>Magnoliopsida</taxon>
        <taxon>Liliopsida</taxon>
        <taxon>Asparagales</taxon>
        <taxon>Orchidaceae</taxon>
        <taxon>Epidendroideae</taxon>
        <taxon>Malaxideae</taxon>
        <taxon>Dendrobiinae</taxon>
        <taxon>Dendrobium</taxon>
    </lineage>
</organism>